<dbReference type="EMBL" id="UZAJ01002888">
    <property type="protein sequence ID" value="VDO38570.1"/>
    <property type="molecule type" value="Genomic_DNA"/>
</dbReference>
<keyword evidence="3" id="KW-1185">Reference proteome</keyword>
<protein>
    <submittedName>
        <fullName evidence="4">7TM_GPCR_Srx domain-containing protein</fullName>
    </submittedName>
</protein>
<organism evidence="4">
    <name type="scientific">Onchocerca flexuosa</name>
    <dbReference type="NCBI Taxonomy" id="387005"/>
    <lineage>
        <taxon>Eukaryota</taxon>
        <taxon>Metazoa</taxon>
        <taxon>Ecdysozoa</taxon>
        <taxon>Nematoda</taxon>
        <taxon>Chromadorea</taxon>
        <taxon>Rhabditida</taxon>
        <taxon>Spirurina</taxon>
        <taxon>Spiruromorpha</taxon>
        <taxon>Filarioidea</taxon>
        <taxon>Onchocercidae</taxon>
        <taxon>Onchocerca</taxon>
    </lineage>
</organism>
<accession>A0A183H949</accession>
<evidence type="ECO:0000313" key="3">
    <source>
        <dbReference type="Proteomes" id="UP000267606"/>
    </source>
</evidence>
<name>A0A183H949_9BILA</name>
<keyword evidence="1" id="KW-0472">Membrane</keyword>
<sequence>MVALVNIDITLRFREPGVSPAMSQWSVGLLWSCVAGGVHIFSFLYLIIFNFFLEPSGTRIVFLFTISWWTDSTRGIAAMK</sequence>
<evidence type="ECO:0000313" key="2">
    <source>
        <dbReference type="EMBL" id="VDO38570.1"/>
    </source>
</evidence>
<dbReference type="Proteomes" id="UP000267606">
    <property type="component" value="Unassembled WGS sequence"/>
</dbReference>
<dbReference type="AlphaFoldDB" id="A0A183H949"/>
<keyword evidence="1" id="KW-1133">Transmembrane helix</keyword>
<gene>
    <name evidence="2" type="ORF">OFLC_LOCUS4008</name>
</gene>
<keyword evidence="1" id="KW-0812">Transmembrane</keyword>
<evidence type="ECO:0000256" key="1">
    <source>
        <dbReference type="SAM" id="Phobius"/>
    </source>
</evidence>
<reference evidence="2 3" key="2">
    <citation type="submission" date="2018-11" db="EMBL/GenBank/DDBJ databases">
        <authorList>
            <consortium name="Pathogen Informatics"/>
        </authorList>
    </citation>
    <scope>NUCLEOTIDE SEQUENCE [LARGE SCALE GENOMIC DNA]</scope>
</reference>
<evidence type="ECO:0000313" key="4">
    <source>
        <dbReference type="WBParaSite" id="OFLC_0000401001-mRNA-1"/>
    </source>
</evidence>
<feature type="transmembrane region" description="Helical" evidence="1">
    <location>
        <begin position="29"/>
        <end position="53"/>
    </location>
</feature>
<dbReference type="WBParaSite" id="OFLC_0000401001-mRNA-1">
    <property type="protein sequence ID" value="OFLC_0000401001-mRNA-1"/>
    <property type="gene ID" value="OFLC_0000401001"/>
</dbReference>
<reference evidence="4" key="1">
    <citation type="submission" date="2016-06" db="UniProtKB">
        <authorList>
            <consortium name="WormBaseParasite"/>
        </authorList>
    </citation>
    <scope>IDENTIFICATION</scope>
</reference>
<proteinExistence type="predicted"/>